<evidence type="ECO:0000256" key="1">
    <source>
        <dbReference type="SAM" id="Phobius"/>
    </source>
</evidence>
<gene>
    <name evidence="2" type="ordered locus">MSWAN_1047</name>
</gene>
<reference evidence="2 3" key="1">
    <citation type="journal article" date="2014" name="Int. J. Syst. Evol. Microbiol.">
        <title>Methanobacterium paludis sp. nov. and a novel strain of Methanobacterium lacus isolated from northern peatlands.</title>
        <authorList>
            <person name="Cadillo-Quiroz H."/>
            <person name="Brauer S.L."/>
            <person name="Goodson N."/>
            <person name="Yavitt J.B."/>
            <person name="Zinder S.H."/>
        </authorList>
    </citation>
    <scope>NUCLEOTIDE SEQUENCE [LARGE SCALE GENOMIC DNA]</scope>
    <source>
        <strain evidence="3">DSM 25820 / JCM 18151 / SWAN1</strain>
    </source>
</reference>
<evidence type="ECO:0000313" key="2">
    <source>
        <dbReference type="EMBL" id="AEG18068.1"/>
    </source>
</evidence>
<accession>F6D3S4</accession>
<dbReference type="eggNOG" id="arCOG07604">
    <property type="taxonomic scope" value="Archaea"/>
</dbReference>
<dbReference type="Proteomes" id="UP000009231">
    <property type="component" value="Chromosome"/>
</dbReference>
<dbReference type="HOGENOM" id="CLU_064025_0_0_2"/>
<dbReference type="AlphaFoldDB" id="F6D3S4"/>
<feature type="transmembrane region" description="Helical" evidence="1">
    <location>
        <begin position="230"/>
        <end position="255"/>
    </location>
</feature>
<organism evidence="2 3">
    <name type="scientific">Methanobacterium paludis (strain DSM 25820 / JCM 18151 / SWAN1)</name>
    <dbReference type="NCBI Taxonomy" id="868131"/>
    <lineage>
        <taxon>Archaea</taxon>
        <taxon>Methanobacteriati</taxon>
        <taxon>Methanobacteriota</taxon>
        <taxon>Methanomada group</taxon>
        <taxon>Methanobacteria</taxon>
        <taxon>Methanobacteriales</taxon>
        <taxon>Methanobacteriaceae</taxon>
        <taxon>Methanobacterium</taxon>
    </lineage>
</organism>
<keyword evidence="1" id="KW-0472">Membrane</keyword>
<keyword evidence="1" id="KW-0812">Transmembrane</keyword>
<dbReference type="STRING" id="868131.MSWAN_1047"/>
<dbReference type="RefSeq" id="WP_013825570.1">
    <property type="nucleotide sequence ID" value="NC_015574.1"/>
</dbReference>
<name>F6D3S4_METPW</name>
<feature type="transmembrane region" description="Helical" evidence="1">
    <location>
        <begin position="35"/>
        <end position="58"/>
    </location>
</feature>
<feature type="transmembrane region" description="Helical" evidence="1">
    <location>
        <begin position="6"/>
        <end position="26"/>
    </location>
</feature>
<dbReference type="OrthoDB" id="71308at2157"/>
<protein>
    <submittedName>
        <fullName evidence="2">Uncharacterized protein</fullName>
    </submittedName>
</protein>
<dbReference type="EMBL" id="CP002772">
    <property type="protein sequence ID" value="AEG18068.1"/>
    <property type="molecule type" value="Genomic_DNA"/>
</dbReference>
<proteinExistence type="predicted"/>
<dbReference type="KEGG" id="mew:MSWAN_1047"/>
<dbReference type="GeneID" id="10668550"/>
<keyword evidence="1" id="KW-1133">Transmembrane helix</keyword>
<keyword evidence="3" id="KW-1185">Reference proteome</keyword>
<evidence type="ECO:0000313" key="3">
    <source>
        <dbReference type="Proteomes" id="UP000009231"/>
    </source>
</evidence>
<sequence length="266" mass="28865">METITVTIMIILFLLALVFIFSTALLTPLIGKKNLLFVILLGFTVGIVGGAFFIAPVFDDIPDMTRSIYELTSNSSEVIGIDVSTKTNVTSFIENTKKIEGVNSVQSSAITIKTDQIPDSWKTTFESRIPALNSNITSFNIPSNDTMLLTVKDGSNPQDAINQIEDWMMLVSGLNINYSIVHVSVSVDSANVNSVESQLPKGDIVITGVNGSIENKVQSVKAAMPNKSDVVILCGFLGMLTGIAGVFIDSIAEAWTRIRKRIKKNE</sequence>